<evidence type="ECO:0000259" key="8">
    <source>
        <dbReference type="Pfam" id="PF00288"/>
    </source>
</evidence>
<reference evidence="10" key="1">
    <citation type="submission" date="2019-08" db="EMBL/GenBank/DDBJ databases">
        <authorList>
            <person name="Kucharzyk K."/>
            <person name="Murdoch R.W."/>
            <person name="Higgins S."/>
            <person name="Loffler F."/>
        </authorList>
    </citation>
    <scope>NUCLEOTIDE SEQUENCE</scope>
</reference>
<dbReference type="SUPFAM" id="SSF55060">
    <property type="entry name" value="GHMP Kinase, C-terminal domain"/>
    <property type="match status" value="1"/>
</dbReference>
<keyword evidence="5 10" id="KW-0418">Kinase</keyword>
<keyword evidence="3 10" id="KW-0808">Transferase</keyword>
<dbReference type="InterPro" id="IPR020568">
    <property type="entry name" value="Ribosomal_Su5_D2-typ_SF"/>
</dbReference>
<dbReference type="HAMAP" id="MF_00061">
    <property type="entry name" value="IspE"/>
    <property type="match status" value="1"/>
</dbReference>
<evidence type="ECO:0000256" key="7">
    <source>
        <dbReference type="ARBA" id="ARBA00032554"/>
    </source>
</evidence>
<evidence type="ECO:0000259" key="9">
    <source>
        <dbReference type="Pfam" id="PF08544"/>
    </source>
</evidence>
<dbReference type="SUPFAM" id="SSF54211">
    <property type="entry name" value="Ribosomal protein S5 domain 2-like"/>
    <property type="match status" value="1"/>
</dbReference>
<evidence type="ECO:0000256" key="1">
    <source>
        <dbReference type="ARBA" id="ARBA00009684"/>
    </source>
</evidence>
<gene>
    <name evidence="10" type="primary">ispE_13</name>
    <name evidence="10" type="ORF">SDC9_40061</name>
</gene>
<name>A0A644VU60_9ZZZZ</name>
<dbReference type="GO" id="GO:0016114">
    <property type="term" value="P:terpenoid biosynthetic process"/>
    <property type="evidence" value="ECO:0007669"/>
    <property type="project" value="InterPro"/>
</dbReference>
<dbReference type="EC" id="2.7.1.148" evidence="2"/>
<protein>
    <recommendedName>
        <fullName evidence="2">4-(cytidine 5'-diphospho)-2-C-methyl-D-erythritol kinase</fullName>
        <ecNumber evidence="2">2.7.1.148</ecNumber>
    </recommendedName>
    <alternativeName>
        <fullName evidence="7">4-(cytidine-5'-diphospho)-2-C-methyl-D-erythritol kinase</fullName>
    </alternativeName>
</protein>
<dbReference type="GO" id="GO:0050515">
    <property type="term" value="F:4-(cytidine 5'-diphospho)-2-C-methyl-D-erythritol kinase activity"/>
    <property type="evidence" value="ECO:0007669"/>
    <property type="project" value="UniProtKB-EC"/>
</dbReference>
<dbReference type="Gene3D" id="3.30.70.890">
    <property type="entry name" value="GHMP kinase, C-terminal domain"/>
    <property type="match status" value="1"/>
</dbReference>
<dbReference type="Pfam" id="PF00288">
    <property type="entry name" value="GHMP_kinases_N"/>
    <property type="match status" value="1"/>
</dbReference>
<dbReference type="InterPro" id="IPR004424">
    <property type="entry name" value="IspE"/>
</dbReference>
<dbReference type="PANTHER" id="PTHR43527">
    <property type="entry name" value="4-DIPHOSPHOCYTIDYL-2-C-METHYL-D-ERYTHRITOL KINASE, CHLOROPLASTIC"/>
    <property type="match status" value="1"/>
</dbReference>
<dbReference type="AlphaFoldDB" id="A0A644VU60"/>
<organism evidence="10">
    <name type="scientific">bioreactor metagenome</name>
    <dbReference type="NCBI Taxonomy" id="1076179"/>
    <lineage>
        <taxon>unclassified sequences</taxon>
        <taxon>metagenomes</taxon>
        <taxon>ecological metagenomes</taxon>
    </lineage>
</organism>
<dbReference type="InterPro" id="IPR036554">
    <property type="entry name" value="GHMP_kinase_C_sf"/>
</dbReference>
<evidence type="ECO:0000256" key="2">
    <source>
        <dbReference type="ARBA" id="ARBA00012052"/>
    </source>
</evidence>
<dbReference type="Pfam" id="PF08544">
    <property type="entry name" value="GHMP_kinases_C"/>
    <property type="match status" value="1"/>
</dbReference>
<accession>A0A644VU60</accession>
<evidence type="ECO:0000313" key="10">
    <source>
        <dbReference type="EMBL" id="MPL93913.1"/>
    </source>
</evidence>
<dbReference type="InterPro" id="IPR013750">
    <property type="entry name" value="GHMP_kinase_C_dom"/>
</dbReference>
<dbReference type="NCBIfam" id="TIGR00154">
    <property type="entry name" value="ispE"/>
    <property type="match status" value="1"/>
</dbReference>
<evidence type="ECO:0000256" key="3">
    <source>
        <dbReference type="ARBA" id="ARBA00022679"/>
    </source>
</evidence>
<proteinExistence type="inferred from homology"/>
<evidence type="ECO:0000256" key="4">
    <source>
        <dbReference type="ARBA" id="ARBA00022741"/>
    </source>
</evidence>
<dbReference type="InterPro" id="IPR014721">
    <property type="entry name" value="Ribsml_uS5_D2-typ_fold_subgr"/>
</dbReference>
<evidence type="ECO:0000256" key="5">
    <source>
        <dbReference type="ARBA" id="ARBA00022777"/>
    </source>
</evidence>
<dbReference type="PIRSF" id="PIRSF010376">
    <property type="entry name" value="IspE"/>
    <property type="match status" value="1"/>
</dbReference>
<dbReference type="PANTHER" id="PTHR43527:SF2">
    <property type="entry name" value="4-DIPHOSPHOCYTIDYL-2-C-METHYL-D-ERYTHRITOL KINASE, CHLOROPLASTIC"/>
    <property type="match status" value="1"/>
</dbReference>
<dbReference type="GO" id="GO:0005524">
    <property type="term" value="F:ATP binding"/>
    <property type="evidence" value="ECO:0007669"/>
    <property type="project" value="UniProtKB-KW"/>
</dbReference>
<comment type="similarity">
    <text evidence="1">Belongs to the GHMP kinase family. IspE subfamily.</text>
</comment>
<dbReference type="EMBL" id="VSSQ01000408">
    <property type="protein sequence ID" value="MPL93913.1"/>
    <property type="molecule type" value="Genomic_DNA"/>
</dbReference>
<comment type="caution">
    <text evidence="10">The sequence shown here is derived from an EMBL/GenBank/DDBJ whole genome shotgun (WGS) entry which is preliminary data.</text>
</comment>
<evidence type="ECO:0000256" key="6">
    <source>
        <dbReference type="ARBA" id="ARBA00022840"/>
    </source>
</evidence>
<feature type="domain" description="GHMP kinase C-terminal" evidence="9">
    <location>
        <begin position="201"/>
        <end position="257"/>
    </location>
</feature>
<feature type="domain" description="GHMP kinase N-terminal" evidence="8">
    <location>
        <begin position="70"/>
        <end position="144"/>
    </location>
</feature>
<keyword evidence="6" id="KW-0067">ATP-binding</keyword>
<dbReference type="InterPro" id="IPR006204">
    <property type="entry name" value="GHMP_kinase_N_dom"/>
</dbReference>
<keyword evidence="4" id="KW-0547">Nucleotide-binding</keyword>
<dbReference type="Gene3D" id="3.30.230.10">
    <property type="match status" value="1"/>
</dbReference>
<sequence>MHLLPNAKINIGLNVVEKRPDGYHNIETVFYPIGLKDELYVAKSEIVYSRKIDYNLEVFGTEVTDDPEKNLIIKALRLIQKDFDIEPVDIQLRKNIPFGAGLGGGSSDAAFMLKALNELFDLHLSDSELEKYAVKLGADCPVFIRNSPIFASGIGDVFSPVDISLAGYHFVLVKPDVHVPTPEAYASVTPRHPENKISEIIKEPVSEWKKYLKNDFEPAVFNKYPVIKDIKDTLYNMGAVYASMSGSGSSVYGLFEDIPDGLKTFEKYFIFVDSF</sequence>